<feature type="transmembrane region" description="Helical" evidence="1">
    <location>
        <begin position="30"/>
        <end position="48"/>
    </location>
</feature>
<feature type="transmembrane region" description="Helical" evidence="1">
    <location>
        <begin position="5"/>
        <end position="24"/>
    </location>
</feature>
<name>A0A5B8IDT9_9VIRU</name>
<organism evidence="2">
    <name type="scientific">Mimiviridae sp. ChoanoV1</name>
    <dbReference type="NCBI Taxonomy" id="2596887"/>
    <lineage>
        <taxon>Viruses</taxon>
        <taxon>Varidnaviria</taxon>
        <taxon>Bamfordvirae</taxon>
        <taxon>Nucleocytoviricota</taxon>
        <taxon>Megaviricetes</taxon>
        <taxon>Imitervirales</taxon>
        <taxon>Schizomimiviridae</taxon>
    </lineage>
</organism>
<dbReference type="EMBL" id="MK250086">
    <property type="protein sequence ID" value="QDY51986.1"/>
    <property type="molecule type" value="Genomic_DNA"/>
</dbReference>
<protein>
    <submittedName>
        <fullName evidence="2">Uncharacterized protein</fullName>
    </submittedName>
</protein>
<gene>
    <name evidence="2" type="ORF">2_58</name>
</gene>
<keyword evidence="1" id="KW-0472">Membrane</keyword>
<keyword evidence="1" id="KW-0812">Transmembrane</keyword>
<evidence type="ECO:0000313" key="2">
    <source>
        <dbReference type="EMBL" id="QDY51986.1"/>
    </source>
</evidence>
<reference evidence="2" key="1">
    <citation type="submission" date="2018-11" db="EMBL/GenBank/DDBJ databases">
        <title>A distinct lineage of giant viruses engineers rhodopsin photosystems in predatory marine eukaryotes.</title>
        <authorList>
            <person name="Needham D.M."/>
            <person name="Yoshizawa S."/>
            <person name="Hosaka T."/>
            <person name="Poirier C."/>
            <person name="Choi C.-J."/>
            <person name="Hehenberger E."/>
            <person name="Irwin N.A.T."/>
            <person name="Wilken S."/>
            <person name="Yung C.-M."/>
            <person name="Bachy C."/>
            <person name="Kurihara R."/>
            <person name="Nakajima Y."/>
            <person name="Kojima K."/>
            <person name="Kimura-Someya T."/>
            <person name="Leonard G."/>
            <person name="Malmstrom R.R."/>
            <person name="Mende D."/>
            <person name="Olson D.K."/>
            <person name="Sudo Y."/>
            <person name="Sudek S."/>
            <person name="Richards T.A."/>
            <person name="DeLong E.F."/>
            <person name="Keeling P.J."/>
            <person name="Santoro A.E."/>
            <person name="Shirouzu M."/>
            <person name="Iwasaki W."/>
            <person name="Worden A.Z."/>
        </authorList>
    </citation>
    <scope>NUCLEOTIDE SEQUENCE</scope>
</reference>
<proteinExistence type="predicted"/>
<accession>A0A5B8IDT9</accession>
<evidence type="ECO:0000256" key="1">
    <source>
        <dbReference type="SAM" id="Phobius"/>
    </source>
</evidence>
<sequence>MNINIILNALIHILILVLLFSFFINNKNDTNSIIFILAVTTVFICYLLEFVRKPSVNCCVDKECCKDKECCVDNNLVNRNNNLGNTIENFSSPIEYKVSDYDGIDVRKVAKEKKKTNLRNTVKLLSNVGAVTPTGLEGNYVEDPLYQAHSPLIDGTKDGKRALFMLTYNQSSPDCCPSTYSSSTGCVCTTQNQRDFVKTRGHNRSKFTYPGI</sequence>
<keyword evidence="1" id="KW-1133">Transmembrane helix</keyword>